<dbReference type="InterPro" id="IPR012349">
    <property type="entry name" value="Split_barrel_FMN-bd"/>
</dbReference>
<dbReference type="InterPro" id="IPR007396">
    <property type="entry name" value="TR_PAI2-type"/>
</dbReference>
<gene>
    <name evidence="1" type="ORF">PQR63_11660</name>
</gene>
<dbReference type="Gene3D" id="2.30.110.10">
    <property type="entry name" value="Electron Transport, Fmn-binding Protein, Chain A"/>
    <property type="match status" value="1"/>
</dbReference>
<proteinExistence type="predicted"/>
<dbReference type="PIRSF" id="PIRSF010372">
    <property type="entry name" value="PaiB"/>
    <property type="match status" value="1"/>
</dbReference>
<comment type="caution">
    <text evidence="1">The sequence shown here is derived from an EMBL/GenBank/DDBJ whole genome shotgun (WGS) entry which is preliminary data.</text>
</comment>
<dbReference type="EMBL" id="JAQQFR010000006">
    <property type="protein sequence ID" value="MFL9879044.1"/>
    <property type="molecule type" value="Genomic_DNA"/>
</dbReference>
<evidence type="ECO:0000313" key="1">
    <source>
        <dbReference type="EMBL" id="MFL9879044.1"/>
    </source>
</evidence>
<evidence type="ECO:0000313" key="2">
    <source>
        <dbReference type="Proteomes" id="UP001629214"/>
    </source>
</evidence>
<sequence length="211" mass="22951">MYLPSHFAESDRQVLHRLMQDYPLSTLITQSSAGLDANHIPLILSAEEGEHGVLRGHVARANPVWKDYVATTEVLAVFQGADAYISPSWYPTKKENGKAVPTWNYAVVHASGPLRVIDDAEWLRALVTRLTTHHEAAMAQPWSVGDAPPDYIEKMISAIVGIEIPITKLVGKWKVSQNQPVQNRAGVVDGLLSGAQPNGAAMAALVASKKE</sequence>
<dbReference type="SUPFAM" id="SSF50475">
    <property type="entry name" value="FMN-binding split barrel"/>
    <property type="match status" value="1"/>
</dbReference>
<name>A0ABW8ZB23_9BURK</name>
<organism evidence="1 2">
    <name type="scientific">Herbaspirillum rhizosphaerae</name>
    <dbReference type="NCBI Taxonomy" id="346179"/>
    <lineage>
        <taxon>Bacteria</taxon>
        <taxon>Pseudomonadati</taxon>
        <taxon>Pseudomonadota</taxon>
        <taxon>Betaproteobacteria</taxon>
        <taxon>Burkholderiales</taxon>
        <taxon>Oxalobacteraceae</taxon>
        <taxon>Herbaspirillum</taxon>
    </lineage>
</organism>
<dbReference type="PANTHER" id="PTHR35802:SF1">
    <property type="entry name" value="PROTEASE SYNTHASE AND SPORULATION PROTEIN PAI 2"/>
    <property type="match status" value="1"/>
</dbReference>
<accession>A0ABW8ZB23</accession>
<keyword evidence="2" id="KW-1185">Reference proteome</keyword>
<dbReference type="Pfam" id="PF04299">
    <property type="entry name" value="FMN_bind_2"/>
    <property type="match status" value="1"/>
</dbReference>
<dbReference type="PANTHER" id="PTHR35802">
    <property type="entry name" value="PROTEASE SYNTHASE AND SPORULATION PROTEIN PAI 2"/>
    <property type="match status" value="1"/>
</dbReference>
<protein>
    <submittedName>
        <fullName evidence="1">FMN-binding negative transcriptional regulator</fullName>
    </submittedName>
</protein>
<reference evidence="1 2" key="1">
    <citation type="journal article" date="2024" name="Chem. Sci.">
        <title>Discovery of megapolipeptins by genome mining of a Burkholderiales bacteria collection.</title>
        <authorList>
            <person name="Paulo B.S."/>
            <person name="Recchia M.J.J."/>
            <person name="Lee S."/>
            <person name="Fergusson C.H."/>
            <person name="Romanowski S.B."/>
            <person name="Hernandez A."/>
            <person name="Krull N."/>
            <person name="Liu D.Y."/>
            <person name="Cavanagh H."/>
            <person name="Bos A."/>
            <person name="Gray C.A."/>
            <person name="Murphy B.T."/>
            <person name="Linington R.G."/>
            <person name="Eustaquio A.S."/>
        </authorList>
    </citation>
    <scope>NUCLEOTIDE SEQUENCE [LARGE SCALE GENOMIC DNA]</scope>
    <source>
        <strain evidence="1 2">RL21-008-BIB-B</strain>
    </source>
</reference>
<dbReference type="Proteomes" id="UP001629214">
    <property type="component" value="Unassembled WGS sequence"/>
</dbReference>
<dbReference type="RefSeq" id="WP_408168031.1">
    <property type="nucleotide sequence ID" value="NZ_JAQQFR010000006.1"/>
</dbReference>